<evidence type="ECO:0000256" key="5">
    <source>
        <dbReference type="ARBA" id="ARBA00023163"/>
    </source>
</evidence>
<comment type="caution">
    <text evidence="8">The sequence shown here is derived from an EMBL/GenBank/DDBJ whole genome shotgun (WGS) entry which is preliminary data.</text>
</comment>
<gene>
    <name evidence="8" type="ORF">LQV63_10645</name>
</gene>
<evidence type="ECO:0000259" key="6">
    <source>
        <dbReference type="Pfam" id="PF04542"/>
    </source>
</evidence>
<dbReference type="Gene3D" id="1.10.10.10">
    <property type="entry name" value="Winged helix-like DNA-binding domain superfamily/Winged helix DNA-binding domain"/>
    <property type="match status" value="1"/>
</dbReference>
<evidence type="ECO:0000313" key="8">
    <source>
        <dbReference type="EMBL" id="MCE5169771.1"/>
    </source>
</evidence>
<dbReference type="Gene3D" id="1.10.1740.10">
    <property type="match status" value="1"/>
</dbReference>
<keyword evidence="9" id="KW-1185">Reference proteome</keyword>
<organism evidence="8 9">
    <name type="scientific">Paenibacillus profundus</name>
    <dbReference type="NCBI Taxonomy" id="1173085"/>
    <lineage>
        <taxon>Bacteria</taxon>
        <taxon>Bacillati</taxon>
        <taxon>Bacillota</taxon>
        <taxon>Bacilli</taxon>
        <taxon>Bacillales</taxon>
        <taxon>Paenibacillaceae</taxon>
        <taxon>Paenibacillus</taxon>
    </lineage>
</organism>
<dbReference type="EMBL" id="JAJNBZ010000006">
    <property type="protein sequence ID" value="MCE5169771.1"/>
    <property type="molecule type" value="Genomic_DNA"/>
</dbReference>
<dbReference type="Proteomes" id="UP001199916">
    <property type="component" value="Unassembled WGS sequence"/>
</dbReference>
<reference evidence="8 9" key="1">
    <citation type="submission" date="2021-11" db="EMBL/GenBank/DDBJ databases">
        <title>Draft genome sequence of Paenibacillus profundus YoMME, a new Gram-positive bacteria with exoelectrogenic properties.</title>
        <authorList>
            <person name="Hubenova Y."/>
            <person name="Hubenova E."/>
            <person name="Manasiev Y."/>
            <person name="Peykov S."/>
            <person name="Mitov M."/>
        </authorList>
    </citation>
    <scope>NUCLEOTIDE SEQUENCE [LARGE SCALE GENOMIC DNA]</scope>
    <source>
        <strain evidence="8 9">YoMME</strain>
    </source>
</reference>
<comment type="similarity">
    <text evidence="1">Belongs to the sigma-70 factor family. ECF subfamily.</text>
</comment>
<evidence type="ECO:0000256" key="4">
    <source>
        <dbReference type="ARBA" id="ARBA00023125"/>
    </source>
</evidence>
<keyword evidence="5" id="KW-0804">Transcription</keyword>
<feature type="domain" description="RNA polymerase sigma factor 70 region 4 type 2" evidence="7">
    <location>
        <begin position="119"/>
        <end position="169"/>
    </location>
</feature>
<sequence length="191" mass="22177">MDSVEEWVMKVKAGEIDEYVHIVKTYQEPIYRYCSRLLGSKHEAEDAVQDILVKAYEKIELYKPTVNFSSWLYKIAYHHCLNLIRKRGNQHKFKWWFKQDTIAESAEQTLTNTLFGEPLASALASLSAEERSLLVLRVFEEKSFAEIGEILGKGAEAAKKKYGRVKLKLKKLMEDREVNETCVNPDKLLKM</sequence>
<dbReference type="InterPro" id="IPR014284">
    <property type="entry name" value="RNA_pol_sigma-70_dom"/>
</dbReference>
<dbReference type="SUPFAM" id="SSF88659">
    <property type="entry name" value="Sigma3 and sigma4 domains of RNA polymerase sigma factors"/>
    <property type="match status" value="1"/>
</dbReference>
<evidence type="ECO:0000256" key="1">
    <source>
        <dbReference type="ARBA" id="ARBA00010641"/>
    </source>
</evidence>
<dbReference type="Pfam" id="PF08281">
    <property type="entry name" value="Sigma70_r4_2"/>
    <property type="match status" value="1"/>
</dbReference>
<dbReference type="SUPFAM" id="SSF88946">
    <property type="entry name" value="Sigma2 domain of RNA polymerase sigma factors"/>
    <property type="match status" value="1"/>
</dbReference>
<dbReference type="PANTHER" id="PTHR43133:SF8">
    <property type="entry name" value="RNA POLYMERASE SIGMA FACTOR HI_1459-RELATED"/>
    <property type="match status" value="1"/>
</dbReference>
<keyword evidence="3" id="KW-0731">Sigma factor</keyword>
<keyword evidence="4" id="KW-0238">DNA-binding</keyword>
<dbReference type="PANTHER" id="PTHR43133">
    <property type="entry name" value="RNA POLYMERASE ECF-TYPE SIGMA FACTO"/>
    <property type="match status" value="1"/>
</dbReference>
<feature type="domain" description="RNA polymerase sigma-70 region 2" evidence="6">
    <location>
        <begin position="23"/>
        <end position="88"/>
    </location>
</feature>
<accession>A0ABS8YDN5</accession>
<keyword evidence="2" id="KW-0805">Transcription regulation</keyword>
<proteinExistence type="inferred from homology"/>
<evidence type="ECO:0000313" key="9">
    <source>
        <dbReference type="Proteomes" id="UP001199916"/>
    </source>
</evidence>
<dbReference type="RefSeq" id="WP_019423154.1">
    <property type="nucleotide sequence ID" value="NZ_JAJNBZ010000006.1"/>
</dbReference>
<dbReference type="InterPro" id="IPR007627">
    <property type="entry name" value="RNA_pol_sigma70_r2"/>
</dbReference>
<dbReference type="NCBIfam" id="TIGR02937">
    <property type="entry name" value="sigma70-ECF"/>
    <property type="match status" value="1"/>
</dbReference>
<dbReference type="InterPro" id="IPR013324">
    <property type="entry name" value="RNA_pol_sigma_r3/r4-like"/>
</dbReference>
<protein>
    <submittedName>
        <fullName evidence="8">RNA polymerase sigma factor</fullName>
    </submittedName>
</protein>
<dbReference type="InterPro" id="IPR013325">
    <property type="entry name" value="RNA_pol_sigma_r2"/>
</dbReference>
<dbReference type="InterPro" id="IPR013249">
    <property type="entry name" value="RNA_pol_sigma70_r4_t2"/>
</dbReference>
<dbReference type="Pfam" id="PF04542">
    <property type="entry name" value="Sigma70_r2"/>
    <property type="match status" value="1"/>
</dbReference>
<dbReference type="InterPro" id="IPR039425">
    <property type="entry name" value="RNA_pol_sigma-70-like"/>
</dbReference>
<evidence type="ECO:0000256" key="2">
    <source>
        <dbReference type="ARBA" id="ARBA00023015"/>
    </source>
</evidence>
<evidence type="ECO:0000256" key="3">
    <source>
        <dbReference type="ARBA" id="ARBA00023082"/>
    </source>
</evidence>
<name>A0ABS8YDN5_9BACL</name>
<evidence type="ECO:0000259" key="7">
    <source>
        <dbReference type="Pfam" id="PF08281"/>
    </source>
</evidence>
<dbReference type="InterPro" id="IPR036388">
    <property type="entry name" value="WH-like_DNA-bd_sf"/>
</dbReference>